<feature type="non-terminal residue" evidence="2">
    <location>
        <position position="1"/>
    </location>
</feature>
<dbReference type="Gene3D" id="2.60.120.1440">
    <property type="match status" value="1"/>
</dbReference>
<dbReference type="InterPro" id="IPR012373">
    <property type="entry name" value="Ferrdict_sens_TM"/>
</dbReference>
<dbReference type="RefSeq" id="WP_254087902.1">
    <property type="nucleotide sequence ID" value="NZ_JAHESE010000061.1"/>
</dbReference>
<dbReference type="Pfam" id="PF04773">
    <property type="entry name" value="FecR"/>
    <property type="match status" value="1"/>
</dbReference>
<dbReference type="EMBL" id="JAHESE010000061">
    <property type="protein sequence ID" value="MBT1712337.1"/>
    <property type="molecule type" value="Genomic_DNA"/>
</dbReference>
<dbReference type="PANTHER" id="PTHR30273:SF2">
    <property type="entry name" value="PROTEIN FECR"/>
    <property type="match status" value="1"/>
</dbReference>
<organism evidence="2 3">
    <name type="scientific">Dawidia cretensis</name>
    <dbReference type="NCBI Taxonomy" id="2782350"/>
    <lineage>
        <taxon>Bacteria</taxon>
        <taxon>Pseudomonadati</taxon>
        <taxon>Bacteroidota</taxon>
        <taxon>Cytophagia</taxon>
        <taxon>Cytophagales</taxon>
        <taxon>Chryseotaleaceae</taxon>
        <taxon>Dawidia</taxon>
    </lineage>
</organism>
<protein>
    <submittedName>
        <fullName evidence="2">FecR domain-containing protein</fullName>
    </submittedName>
</protein>
<dbReference type="GO" id="GO:0016989">
    <property type="term" value="F:sigma factor antagonist activity"/>
    <property type="evidence" value="ECO:0007669"/>
    <property type="project" value="TreeGrafter"/>
</dbReference>
<keyword evidence="3" id="KW-1185">Reference proteome</keyword>
<dbReference type="InterPro" id="IPR006860">
    <property type="entry name" value="FecR"/>
</dbReference>
<comment type="caution">
    <text evidence="2">The sequence shown here is derived from an EMBL/GenBank/DDBJ whole genome shotgun (WGS) entry which is preliminary data.</text>
</comment>
<proteinExistence type="predicted"/>
<sequence>RRPAVEGEAVSLGRQFFRLADNTAVTLNHGSELRYSSAPDARVREVTLKGEAYFDVAHDPERPFIIHANGITVKVLGTTFNVKAYTDQAEVRVTVARGLVDVSKPGNFQTSLHRDQELTVDVASGHVARQSVDAAEAIGWNRDFIILDRVDLVTAAAILGKRFGRTITVEGSDIGTCHIAAVFVEDDNVTLTRVLDAITQSLPDTQYELLPGGDVVLHAKACR</sequence>
<evidence type="ECO:0000259" key="1">
    <source>
        <dbReference type="Pfam" id="PF04773"/>
    </source>
</evidence>
<evidence type="ECO:0000313" key="3">
    <source>
        <dbReference type="Proteomes" id="UP001319080"/>
    </source>
</evidence>
<dbReference type="PANTHER" id="PTHR30273">
    <property type="entry name" value="PERIPLASMIC SIGNAL SENSOR AND SIGMA FACTOR ACTIVATOR FECR-RELATED"/>
    <property type="match status" value="1"/>
</dbReference>
<dbReference type="AlphaFoldDB" id="A0AAP2E5D3"/>
<dbReference type="Proteomes" id="UP001319080">
    <property type="component" value="Unassembled WGS sequence"/>
</dbReference>
<evidence type="ECO:0000313" key="2">
    <source>
        <dbReference type="EMBL" id="MBT1712337.1"/>
    </source>
</evidence>
<reference evidence="2 3" key="1">
    <citation type="submission" date="2021-05" db="EMBL/GenBank/DDBJ databases">
        <title>A Polyphasic approach of four new species of the genus Ohtaekwangia: Ohtaekwangia histidinii sp. nov., Ohtaekwangia cretensis sp. nov., Ohtaekwangia indiensis sp. nov., Ohtaekwangia reichenbachii sp. nov. from diverse environment.</title>
        <authorList>
            <person name="Octaviana S."/>
        </authorList>
    </citation>
    <scope>NUCLEOTIDE SEQUENCE [LARGE SCALE GENOMIC DNA]</scope>
    <source>
        <strain evidence="2 3">PWU5</strain>
    </source>
</reference>
<accession>A0AAP2E5D3</accession>
<name>A0AAP2E5D3_9BACT</name>
<feature type="domain" description="FecR protein" evidence="1">
    <location>
        <begin position="17"/>
        <end position="100"/>
    </location>
</feature>
<gene>
    <name evidence="2" type="ORF">KK062_29105</name>
</gene>